<feature type="region of interest" description="Disordered" evidence="1">
    <location>
        <begin position="16"/>
        <end position="68"/>
    </location>
</feature>
<dbReference type="EMBL" id="CADCUB010000142">
    <property type="protein sequence ID" value="CAA9350072.1"/>
    <property type="molecule type" value="Genomic_DNA"/>
</dbReference>
<name>A0A6J4M557_9ACTN</name>
<feature type="non-terminal residue" evidence="2">
    <location>
        <position position="68"/>
    </location>
</feature>
<sequence>GRTDLHRHRHDLRALRQLGHRGGLRARRCLRRRRRARDRTRDGDRRPRAGSRRGSRGGRGGRLLAGRL</sequence>
<reference evidence="2" key="1">
    <citation type="submission" date="2020-02" db="EMBL/GenBank/DDBJ databases">
        <authorList>
            <person name="Meier V. D."/>
        </authorList>
    </citation>
    <scope>NUCLEOTIDE SEQUENCE</scope>
    <source>
        <strain evidence="2">AVDCRST_MAG07</strain>
    </source>
</reference>
<evidence type="ECO:0000256" key="1">
    <source>
        <dbReference type="SAM" id="MobiDB-lite"/>
    </source>
</evidence>
<dbReference type="AlphaFoldDB" id="A0A6J4M557"/>
<protein>
    <submittedName>
        <fullName evidence="2">Copper(I) chaperone CopZ</fullName>
    </submittedName>
</protein>
<organism evidence="2">
    <name type="scientific">uncultured Frankineae bacterium</name>
    <dbReference type="NCBI Taxonomy" id="437475"/>
    <lineage>
        <taxon>Bacteria</taxon>
        <taxon>Bacillati</taxon>
        <taxon>Actinomycetota</taxon>
        <taxon>Actinomycetes</taxon>
        <taxon>Frankiales</taxon>
        <taxon>environmental samples</taxon>
    </lineage>
</organism>
<proteinExistence type="predicted"/>
<feature type="compositionally biased region" description="Gly residues" evidence="1">
    <location>
        <begin position="57"/>
        <end position="68"/>
    </location>
</feature>
<feature type="compositionally biased region" description="Basic residues" evidence="1">
    <location>
        <begin position="18"/>
        <end position="38"/>
    </location>
</feature>
<feature type="non-terminal residue" evidence="2">
    <location>
        <position position="1"/>
    </location>
</feature>
<evidence type="ECO:0000313" key="2">
    <source>
        <dbReference type="EMBL" id="CAA9350072.1"/>
    </source>
</evidence>
<accession>A0A6J4M557</accession>
<gene>
    <name evidence="2" type="ORF">AVDCRST_MAG07-2944</name>
</gene>